<evidence type="ECO:0000313" key="2">
    <source>
        <dbReference type="EMBL" id="BBU47382.1"/>
    </source>
</evidence>
<organism evidence="2 3">
    <name type="scientific">Mycoplasmopsis felis</name>
    <dbReference type="NCBI Taxonomy" id="33923"/>
    <lineage>
        <taxon>Bacteria</taxon>
        <taxon>Bacillati</taxon>
        <taxon>Mycoplasmatota</taxon>
        <taxon>Mycoplasmoidales</taxon>
        <taxon>Metamycoplasmataceae</taxon>
        <taxon>Mycoplasmopsis</taxon>
    </lineage>
</organism>
<name>A0A809RSU4_9BACT</name>
<dbReference type="AlphaFoldDB" id="A0A809RSU4"/>
<sequence length="129" mass="15279">MKKNNMKEKALHIKIQLSKKMIYKKFIIYRLTFILLSILSIFISSSIVVLNLYSIRWNDFPKQTMAFFFAMSLIASISTFFISFQSFLNITNRKYILKENIAKNDEITSILKDKTELSQEEIDNIMELF</sequence>
<keyword evidence="3" id="KW-1185">Reference proteome</keyword>
<evidence type="ECO:0000313" key="3">
    <source>
        <dbReference type="Proteomes" id="UP000464317"/>
    </source>
</evidence>
<feature type="transmembrane region" description="Helical" evidence="1">
    <location>
        <begin position="65"/>
        <end position="88"/>
    </location>
</feature>
<evidence type="ECO:0000256" key="1">
    <source>
        <dbReference type="SAM" id="Phobius"/>
    </source>
</evidence>
<keyword evidence="1" id="KW-0472">Membrane</keyword>
<dbReference type="KEGG" id="mfel:JPM2_0750"/>
<dbReference type="EMBL" id="AP022325">
    <property type="protein sequence ID" value="BBU47382.1"/>
    <property type="molecule type" value="Genomic_DNA"/>
</dbReference>
<reference evidence="2 3" key="1">
    <citation type="submission" date="2020-01" db="EMBL/GenBank/DDBJ databases">
        <title>Complete genome sequence of Mycoplasma felis strain Myco-2.</title>
        <authorList>
            <person name="Kinoshita Y."/>
            <person name="Niwa H."/>
            <person name="Uchida-Fujii E."/>
            <person name="Nukada T."/>
        </authorList>
    </citation>
    <scope>NUCLEOTIDE SEQUENCE [LARGE SCALE GENOMIC DNA]</scope>
    <source>
        <strain evidence="2 3">Myco-2</strain>
    </source>
</reference>
<evidence type="ECO:0008006" key="4">
    <source>
        <dbReference type="Google" id="ProtNLM"/>
    </source>
</evidence>
<keyword evidence="1" id="KW-0812">Transmembrane</keyword>
<proteinExistence type="predicted"/>
<gene>
    <name evidence="2" type="ORF">JPM2_0750</name>
</gene>
<feature type="transmembrane region" description="Helical" evidence="1">
    <location>
        <begin position="27"/>
        <end position="53"/>
    </location>
</feature>
<protein>
    <recommendedName>
        <fullName evidence="4">DUF4231 domain-containing protein</fullName>
    </recommendedName>
</protein>
<keyword evidence="1" id="KW-1133">Transmembrane helix</keyword>
<accession>A0A809RSU4</accession>
<dbReference type="RefSeq" id="WP_036430117.1">
    <property type="nucleotide sequence ID" value="NZ_AP022325.1"/>
</dbReference>
<dbReference type="Proteomes" id="UP000464317">
    <property type="component" value="Chromosome"/>
</dbReference>